<evidence type="ECO:0000313" key="2">
    <source>
        <dbReference type="Proteomes" id="UP000006860"/>
    </source>
</evidence>
<organism evidence="1 2">
    <name type="scientific">Rubinisphaera brasiliensis (strain ATCC 49424 / DSM 5305 / JCM 21570 / IAM 15109 / NBRC 103401 / IFAM 1448)</name>
    <name type="common">Planctomyces brasiliensis</name>
    <dbReference type="NCBI Taxonomy" id="756272"/>
    <lineage>
        <taxon>Bacteria</taxon>
        <taxon>Pseudomonadati</taxon>
        <taxon>Planctomycetota</taxon>
        <taxon>Planctomycetia</taxon>
        <taxon>Planctomycetales</taxon>
        <taxon>Planctomycetaceae</taxon>
        <taxon>Rubinisphaera</taxon>
    </lineage>
</organism>
<dbReference type="EMBL" id="CP002546">
    <property type="protein sequence ID" value="ADY61424.1"/>
    <property type="molecule type" value="Genomic_DNA"/>
</dbReference>
<name>F0SSU6_RUBBR</name>
<reference evidence="2" key="1">
    <citation type="submission" date="2011-02" db="EMBL/GenBank/DDBJ databases">
        <title>The complete genome of Planctomyces brasiliensis DSM 5305.</title>
        <authorList>
            <person name="Lucas S."/>
            <person name="Copeland A."/>
            <person name="Lapidus A."/>
            <person name="Bruce D."/>
            <person name="Goodwin L."/>
            <person name="Pitluck S."/>
            <person name="Kyrpides N."/>
            <person name="Mavromatis K."/>
            <person name="Pagani I."/>
            <person name="Ivanova N."/>
            <person name="Ovchinnikova G."/>
            <person name="Lu M."/>
            <person name="Detter J.C."/>
            <person name="Han C."/>
            <person name="Land M."/>
            <person name="Hauser L."/>
            <person name="Markowitz V."/>
            <person name="Cheng J.-F."/>
            <person name="Hugenholtz P."/>
            <person name="Woyke T."/>
            <person name="Wu D."/>
            <person name="Tindall B."/>
            <person name="Pomrenke H.G."/>
            <person name="Brambilla E."/>
            <person name="Klenk H.-P."/>
            <person name="Eisen J.A."/>
        </authorList>
    </citation>
    <scope>NUCLEOTIDE SEQUENCE [LARGE SCALE GENOMIC DNA]</scope>
    <source>
        <strain evidence="2">ATCC 49424 / DSM 5305 / JCM 21570 / NBRC 103401 / IFAM 1448</strain>
    </source>
</reference>
<dbReference type="RefSeq" id="WP_013630143.1">
    <property type="nucleotide sequence ID" value="NC_015174.1"/>
</dbReference>
<dbReference type="Proteomes" id="UP000006860">
    <property type="component" value="Chromosome"/>
</dbReference>
<sequence>MKSNQQNAAQSFLSDDDIRNLAGLIADGESSIPWDLSPHVLSQVLDRVHDLRRKRLVTMTARAIAGKIRRDKELQKE</sequence>
<protein>
    <submittedName>
        <fullName evidence="1">Uncharacterized protein</fullName>
    </submittedName>
</protein>
<dbReference type="OrthoDB" id="9891806at2"/>
<dbReference type="AlphaFoldDB" id="F0SSU6"/>
<dbReference type="HOGENOM" id="CLU_2635846_0_0_0"/>
<accession>F0SSU6</accession>
<dbReference type="KEGG" id="pbs:Plabr_3840"/>
<gene>
    <name evidence="1" type="ordered locus">Plabr_3840</name>
</gene>
<proteinExistence type="predicted"/>
<keyword evidence="2" id="KW-1185">Reference proteome</keyword>
<evidence type="ECO:0000313" key="1">
    <source>
        <dbReference type="EMBL" id="ADY61424.1"/>
    </source>
</evidence>